<comment type="caution">
    <text evidence="1">The sequence shown here is derived from an EMBL/GenBank/DDBJ whole genome shotgun (WGS) entry which is preliminary data.</text>
</comment>
<dbReference type="EMBL" id="BSXS01000995">
    <property type="protein sequence ID" value="GME74702.1"/>
    <property type="molecule type" value="Genomic_DNA"/>
</dbReference>
<gene>
    <name evidence="1" type="ORF">Amon02_000186300</name>
</gene>
<name>A0ACB5SVV9_AMBMO</name>
<dbReference type="Proteomes" id="UP001165064">
    <property type="component" value="Unassembled WGS sequence"/>
</dbReference>
<sequence>MDEGNPIISTYKNDLGSGVKSKIGTKQWNKFPLVKAIQQKTGDDAIFILKRDGTVIDNSKHRLPETSIGNITRNLRLKETFQKARQLVLTQKEQYIQEKQMQQVVILDRWTPMKKFKKHVE</sequence>
<accession>A0ACB5SVV9</accession>
<evidence type="ECO:0000313" key="1">
    <source>
        <dbReference type="EMBL" id="GME74702.1"/>
    </source>
</evidence>
<reference evidence="1" key="1">
    <citation type="submission" date="2023-04" db="EMBL/GenBank/DDBJ databases">
        <title>Ambrosiozyma monospora NBRC 10751.</title>
        <authorList>
            <person name="Ichikawa N."/>
            <person name="Sato H."/>
            <person name="Tonouchi N."/>
        </authorList>
    </citation>
    <scope>NUCLEOTIDE SEQUENCE</scope>
    <source>
        <strain evidence="1">NBRC 10751</strain>
    </source>
</reference>
<keyword evidence="2" id="KW-1185">Reference proteome</keyword>
<evidence type="ECO:0000313" key="2">
    <source>
        <dbReference type="Proteomes" id="UP001165064"/>
    </source>
</evidence>
<protein>
    <submittedName>
        <fullName evidence="1">Unnamed protein product</fullName>
    </submittedName>
</protein>
<proteinExistence type="predicted"/>
<organism evidence="1 2">
    <name type="scientific">Ambrosiozyma monospora</name>
    <name type="common">Yeast</name>
    <name type="synonym">Endomycopsis monosporus</name>
    <dbReference type="NCBI Taxonomy" id="43982"/>
    <lineage>
        <taxon>Eukaryota</taxon>
        <taxon>Fungi</taxon>
        <taxon>Dikarya</taxon>
        <taxon>Ascomycota</taxon>
        <taxon>Saccharomycotina</taxon>
        <taxon>Pichiomycetes</taxon>
        <taxon>Pichiales</taxon>
        <taxon>Pichiaceae</taxon>
        <taxon>Ambrosiozyma</taxon>
    </lineage>
</organism>